<dbReference type="OrthoDB" id="9776281at2"/>
<feature type="binding site" evidence="8">
    <location>
        <position position="252"/>
    </location>
    <ligand>
        <name>Mg(2+)</name>
        <dbReference type="ChEBI" id="CHEBI:18420"/>
    </ligand>
</feature>
<dbReference type="NCBIfam" id="NF000658">
    <property type="entry name" value="PRK00029.1"/>
    <property type="match status" value="1"/>
</dbReference>
<name>A0A233RE48_9GAMM</name>
<comment type="similarity">
    <text evidence="1 8">Belongs to the SELO family.</text>
</comment>
<sequence>MQLDNQYASFTWAGTPVAPTPLHSPRLLLINHDLAGELGISLEERQWLDITSGQRLPPEMTPFAQVYAGHQFGGFSPRLGDGRALLLGEVVTPGGTRWDLHLKGAGKTPYSRFGDGRAVLRSSLREYLASEALYHLHIPTTRALCLVGSDEPVYREQVEPGAALLRAALSHLRFGHFEYFYYSGQPEHIPALLDYLIDTQWPELKQQPQDYGALFDRVVTRTAELIAQWQAVGFCHGVMNTDNMSMLGLTLDYGPYGFLDAYDPGHICNHSDPAGRYAYDQQPAVGLWNLQRLAQALSGHIELDVLQASLGQYEHRLLTAYSELMRQKLGLEQWHEGDPALFRDMFGLMAEHRVDYSCWFRRLALLEAEGEPPASLIALLAKPEAWHDWFARYRARLALEGGTQAERRARMDAINPKYVLRNHLAQRAIERAEQGDMAEADTLLRLLARPFDEQPEFNDYAEPAPEWAASLCVSCSS</sequence>
<evidence type="ECO:0000256" key="2">
    <source>
        <dbReference type="ARBA" id="ARBA00022679"/>
    </source>
</evidence>
<reference evidence="9 10" key="1">
    <citation type="submission" date="2017-08" db="EMBL/GenBank/DDBJ databases">
        <title>A Genome Sequence of Oceanimonas doudoroffii ATCC 27123T.</title>
        <authorList>
            <person name="Brennan M.A."/>
            <person name="Maclea K.S."/>
            <person name="Mcclelland W.D."/>
            <person name="Trachtenberg A.M."/>
        </authorList>
    </citation>
    <scope>NUCLEOTIDE SEQUENCE [LARGE SCALE GENOMIC DNA]</scope>
    <source>
        <strain evidence="9 10">ATCC 27123</strain>
    </source>
</reference>
<feature type="binding site" evidence="8">
    <location>
        <position position="173"/>
    </location>
    <ligand>
        <name>ATP</name>
        <dbReference type="ChEBI" id="CHEBI:30616"/>
    </ligand>
</feature>
<comment type="catalytic activity">
    <reaction evidence="8">
        <text>L-histidyl-[protein] + UTP = N(tele)-(5'-uridylyl)-L-histidyl-[protein] + diphosphate</text>
        <dbReference type="Rhea" id="RHEA:83891"/>
        <dbReference type="Rhea" id="RHEA-COMP:9745"/>
        <dbReference type="Rhea" id="RHEA-COMP:20239"/>
        <dbReference type="ChEBI" id="CHEBI:29979"/>
        <dbReference type="ChEBI" id="CHEBI:33019"/>
        <dbReference type="ChEBI" id="CHEBI:46398"/>
        <dbReference type="ChEBI" id="CHEBI:233474"/>
    </reaction>
</comment>
<evidence type="ECO:0000256" key="7">
    <source>
        <dbReference type="ARBA" id="ARBA00022842"/>
    </source>
</evidence>
<keyword evidence="10" id="KW-1185">Reference proteome</keyword>
<evidence type="ECO:0000256" key="4">
    <source>
        <dbReference type="ARBA" id="ARBA00022723"/>
    </source>
</evidence>
<keyword evidence="6 8" id="KW-0067">ATP-binding</keyword>
<organism evidence="9 10">
    <name type="scientific">Oceanimonas doudoroffii</name>
    <dbReference type="NCBI Taxonomy" id="84158"/>
    <lineage>
        <taxon>Bacteria</taxon>
        <taxon>Pseudomonadati</taxon>
        <taxon>Pseudomonadota</taxon>
        <taxon>Gammaproteobacteria</taxon>
        <taxon>Aeromonadales</taxon>
        <taxon>Aeromonadaceae</taxon>
        <taxon>Oceanimonas</taxon>
    </lineage>
</organism>
<dbReference type="EMBL" id="NBIM01000003">
    <property type="protein sequence ID" value="OXY81660.1"/>
    <property type="molecule type" value="Genomic_DNA"/>
</dbReference>
<comment type="catalytic activity">
    <reaction evidence="8">
        <text>L-tyrosyl-[protein] + ATP = O-(5'-adenylyl)-L-tyrosyl-[protein] + diphosphate</text>
        <dbReference type="Rhea" id="RHEA:54288"/>
        <dbReference type="Rhea" id="RHEA-COMP:10136"/>
        <dbReference type="Rhea" id="RHEA-COMP:13846"/>
        <dbReference type="ChEBI" id="CHEBI:30616"/>
        <dbReference type="ChEBI" id="CHEBI:33019"/>
        <dbReference type="ChEBI" id="CHEBI:46858"/>
        <dbReference type="ChEBI" id="CHEBI:83624"/>
        <dbReference type="EC" id="2.7.7.108"/>
    </reaction>
</comment>
<dbReference type="PANTHER" id="PTHR32057:SF14">
    <property type="entry name" value="PROTEIN ADENYLYLTRANSFERASE SELO, MITOCHONDRIAL"/>
    <property type="match status" value="1"/>
</dbReference>
<evidence type="ECO:0000313" key="9">
    <source>
        <dbReference type="EMBL" id="OXY81660.1"/>
    </source>
</evidence>
<dbReference type="Pfam" id="PF02696">
    <property type="entry name" value="SelO"/>
    <property type="match status" value="1"/>
</dbReference>
<gene>
    <name evidence="8" type="primary">ydiU</name>
    <name evidence="8" type="synonym">selO</name>
    <name evidence="9" type="ORF">B6S08_11910</name>
</gene>
<comment type="catalytic activity">
    <reaction evidence="8">
        <text>L-seryl-[protein] + UTP = O-(5'-uridylyl)-L-seryl-[protein] + diphosphate</text>
        <dbReference type="Rhea" id="RHEA:64604"/>
        <dbReference type="Rhea" id="RHEA-COMP:9863"/>
        <dbReference type="Rhea" id="RHEA-COMP:16635"/>
        <dbReference type="ChEBI" id="CHEBI:29999"/>
        <dbReference type="ChEBI" id="CHEBI:33019"/>
        <dbReference type="ChEBI" id="CHEBI:46398"/>
        <dbReference type="ChEBI" id="CHEBI:156051"/>
    </reaction>
</comment>
<evidence type="ECO:0000256" key="8">
    <source>
        <dbReference type="HAMAP-Rule" id="MF_00692"/>
    </source>
</evidence>
<dbReference type="GO" id="GO:0030145">
    <property type="term" value="F:manganese ion binding"/>
    <property type="evidence" value="ECO:0007669"/>
    <property type="project" value="UniProtKB-UniRule"/>
</dbReference>
<comment type="caution">
    <text evidence="9">The sequence shown here is derived from an EMBL/GenBank/DDBJ whole genome shotgun (WGS) entry which is preliminary data.</text>
</comment>
<evidence type="ECO:0000256" key="6">
    <source>
        <dbReference type="ARBA" id="ARBA00022840"/>
    </source>
</evidence>
<feature type="binding site" evidence="8">
    <location>
        <position position="82"/>
    </location>
    <ligand>
        <name>ATP</name>
        <dbReference type="ChEBI" id="CHEBI:30616"/>
    </ligand>
</feature>
<dbReference type="Proteomes" id="UP000242757">
    <property type="component" value="Unassembled WGS sequence"/>
</dbReference>
<proteinExistence type="inferred from homology"/>
<keyword evidence="3 8" id="KW-0548">Nucleotidyltransferase</keyword>
<keyword evidence="8" id="KW-0464">Manganese</keyword>
<dbReference type="PANTHER" id="PTHR32057">
    <property type="entry name" value="PROTEIN ADENYLYLTRANSFERASE SELO, MITOCHONDRIAL"/>
    <property type="match status" value="1"/>
</dbReference>
<feature type="binding site" evidence="8">
    <location>
        <position position="80"/>
    </location>
    <ligand>
        <name>ATP</name>
        <dbReference type="ChEBI" id="CHEBI:30616"/>
    </ligand>
</feature>
<comment type="catalytic activity">
    <reaction evidence="8">
        <text>L-seryl-[protein] + ATP = 3-O-(5'-adenylyl)-L-seryl-[protein] + diphosphate</text>
        <dbReference type="Rhea" id="RHEA:58120"/>
        <dbReference type="Rhea" id="RHEA-COMP:9863"/>
        <dbReference type="Rhea" id="RHEA-COMP:15073"/>
        <dbReference type="ChEBI" id="CHEBI:29999"/>
        <dbReference type="ChEBI" id="CHEBI:30616"/>
        <dbReference type="ChEBI" id="CHEBI:33019"/>
        <dbReference type="ChEBI" id="CHEBI:142516"/>
        <dbReference type="EC" id="2.7.7.108"/>
    </reaction>
</comment>
<feature type="binding site" evidence="8">
    <location>
        <position position="166"/>
    </location>
    <ligand>
        <name>ATP</name>
        <dbReference type="ChEBI" id="CHEBI:30616"/>
    </ligand>
</feature>
<protein>
    <recommendedName>
        <fullName evidence="8">Protein nucleotidyltransferase YdiU</fullName>
        <ecNumber evidence="8">2.7.7.-</ecNumber>
    </recommendedName>
    <alternativeName>
        <fullName evidence="8">Protein adenylyltransferase YdiU</fullName>
        <ecNumber evidence="8">2.7.7.108</ecNumber>
    </alternativeName>
    <alternativeName>
        <fullName evidence="8">Protein uridylyltransferase YdiU</fullName>
        <ecNumber evidence="8">2.7.7.-</ecNumber>
    </alternativeName>
</protein>
<dbReference type="AlphaFoldDB" id="A0A233RE48"/>
<keyword evidence="5 8" id="KW-0547">Nucleotide-binding</keyword>
<feature type="binding site" evidence="8">
    <location>
        <position position="243"/>
    </location>
    <ligand>
        <name>Mg(2+)</name>
        <dbReference type="ChEBI" id="CHEBI:18420"/>
    </ligand>
</feature>
<keyword evidence="7 8" id="KW-0460">Magnesium</keyword>
<feature type="active site" description="Proton acceptor" evidence="8">
    <location>
        <position position="242"/>
    </location>
</feature>
<feature type="binding site" evidence="8">
    <location>
        <position position="252"/>
    </location>
    <ligand>
        <name>ATP</name>
        <dbReference type="ChEBI" id="CHEBI:30616"/>
    </ligand>
</feature>
<evidence type="ECO:0000313" key="10">
    <source>
        <dbReference type="Proteomes" id="UP000242757"/>
    </source>
</evidence>
<accession>A0A233RE48</accession>
<evidence type="ECO:0000256" key="3">
    <source>
        <dbReference type="ARBA" id="ARBA00022695"/>
    </source>
</evidence>
<feature type="binding site" evidence="8">
    <location>
        <position position="116"/>
    </location>
    <ligand>
        <name>ATP</name>
        <dbReference type="ChEBI" id="CHEBI:30616"/>
    </ligand>
</feature>
<comment type="cofactor">
    <cofactor evidence="8">
        <name>Mg(2+)</name>
        <dbReference type="ChEBI" id="CHEBI:18420"/>
    </cofactor>
    <cofactor evidence="8">
        <name>Mn(2+)</name>
        <dbReference type="ChEBI" id="CHEBI:29035"/>
    </cofactor>
</comment>
<dbReference type="HAMAP" id="MF_00692">
    <property type="entry name" value="SelO"/>
    <property type="match status" value="1"/>
</dbReference>
<evidence type="ECO:0000256" key="5">
    <source>
        <dbReference type="ARBA" id="ARBA00022741"/>
    </source>
</evidence>
<evidence type="ECO:0000256" key="1">
    <source>
        <dbReference type="ARBA" id="ARBA00009747"/>
    </source>
</evidence>
<dbReference type="InterPro" id="IPR003846">
    <property type="entry name" value="SelO"/>
</dbReference>
<comment type="function">
    <text evidence="8">Nucleotidyltransferase involved in the post-translational modification of proteins. It can catalyze the addition of adenosine monophosphate (AMP) or uridine monophosphate (UMP) to a protein, resulting in modifications known as AMPylation and UMPylation.</text>
</comment>
<dbReference type="GO" id="GO:0070733">
    <property type="term" value="F:AMPylase activity"/>
    <property type="evidence" value="ECO:0007669"/>
    <property type="project" value="UniProtKB-EC"/>
</dbReference>
<comment type="catalytic activity">
    <reaction evidence="8">
        <text>L-tyrosyl-[protein] + UTP = O-(5'-uridylyl)-L-tyrosyl-[protein] + diphosphate</text>
        <dbReference type="Rhea" id="RHEA:83887"/>
        <dbReference type="Rhea" id="RHEA-COMP:10136"/>
        <dbReference type="Rhea" id="RHEA-COMP:20238"/>
        <dbReference type="ChEBI" id="CHEBI:33019"/>
        <dbReference type="ChEBI" id="CHEBI:46398"/>
        <dbReference type="ChEBI" id="CHEBI:46858"/>
        <dbReference type="ChEBI" id="CHEBI:90602"/>
    </reaction>
</comment>
<dbReference type="EC" id="2.7.7.108" evidence="8"/>
<dbReference type="EC" id="2.7.7.-" evidence="8"/>
<dbReference type="GO" id="GO:0005524">
    <property type="term" value="F:ATP binding"/>
    <property type="evidence" value="ECO:0007669"/>
    <property type="project" value="UniProtKB-UniRule"/>
</dbReference>
<keyword evidence="2 8" id="KW-0808">Transferase</keyword>
<feature type="binding site" evidence="8">
    <location>
        <position position="83"/>
    </location>
    <ligand>
        <name>ATP</name>
        <dbReference type="ChEBI" id="CHEBI:30616"/>
    </ligand>
</feature>
<feature type="binding site" evidence="8">
    <location>
        <position position="115"/>
    </location>
    <ligand>
        <name>ATP</name>
        <dbReference type="ChEBI" id="CHEBI:30616"/>
    </ligand>
</feature>
<comment type="catalytic activity">
    <reaction evidence="8">
        <text>L-threonyl-[protein] + ATP = 3-O-(5'-adenylyl)-L-threonyl-[protein] + diphosphate</text>
        <dbReference type="Rhea" id="RHEA:54292"/>
        <dbReference type="Rhea" id="RHEA-COMP:11060"/>
        <dbReference type="Rhea" id="RHEA-COMP:13847"/>
        <dbReference type="ChEBI" id="CHEBI:30013"/>
        <dbReference type="ChEBI" id="CHEBI:30616"/>
        <dbReference type="ChEBI" id="CHEBI:33019"/>
        <dbReference type="ChEBI" id="CHEBI:138113"/>
        <dbReference type="EC" id="2.7.7.108"/>
    </reaction>
</comment>
<keyword evidence="4 8" id="KW-0479">Metal-binding</keyword>
<dbReference type="RefSeq" id="WP_094201027.1">
    <property type="nucleotide sequence ID" value="NZ_NBIM01000003.1"/>
</dbReference>
<feature type="binding site" evidence="8">
    <location>
        <position position="103"/>
    </location>
    <ligand>
        <name>ATP</name>
        <dbReference type="ChEBI" id="CHEBI:30616"/>
    </ligand>
</feature>
<dbReference type="GO" id="GO:0000287">
    <property type="term" value="F:magnesium ion binding"/>
    <property type="evidence" value="ECO:0007669"/>
    <property type="project" value="UniProtKB-UniRule"/>
</dbReference>